<dbReference type="AlphaFoldDB" id="A0AAE2BNK6"/>
<evidence type="ECO:0000313" key="4">
    <source>
        <dbReference type="Proteomes" id="UP001289374"/>
    </source>
</evidence>
<dbReference type="EMBL" id="JACGWL010000011">
    <property type="protein sequence ID" value="KAK4391969.1"/>
    <property type="molecule type" value="Genomic_DNA"/>
</dbReference>
<feature type="chain" id="PRO_5042116196" evidence="2">
    <location>
        <begin position="21"/>
        <end position="307"/>
    </location>
</feature>
<accession>A0AAE2BNK6</accession>
<keyword evidence="4" id="KW-1185">Reference proteome</keyword>
<feature type="signal peptide" evidence="2">
    <location>
        <begin position="1"/>
        <end position="20"/>
    </location>
</feature>
<organism evidence="3 4">
    <name type="scientific">Sesamum angolense</name>
    <dbReference type="NCBI Taxonomy" id="2727404"/>
    <lineage>
        <taxon>Eukaryota</taxon>
        <taxon>Viridiplantae</taxon>
        <taxon>Streptophyta</taxon>
        <taxon>Embryophyta</taxon>
        <taxon>Tracheophyta</taxon>
        <taxon>Spermatophyta</taxon>
        <taxon>Magnoliopsida</taxon>
        <taxon>eudicotyledons</taxon>
        <taxon>Gunneridae</taxon>
        <taxon>Pentapetalae</taxon>
        <taxon>asterids</taxon>
        <taxon>lamiids</taxon>
        <taxon>Lamiales</taxon>
        <taxon>Pedaliaceae</taxon>
        <taxon>Sesamum</taxon>
    </lineage>
</organism>
<evidence type="ECO:0000256" key="2">
    <source>
        <dbReference type="SAM" id="SignalP"/>
    </source>
</evidence>
<evidence type="ECO:0000313" key="3">
    <source>
        <dbReference type="EMBL" id="KAK4391969.1"/>
    </source>
</evidence>
<gene>
    <name evidence="3" type="ORF">Sango_1974700</name>
</gene>
<proteinExistence type="predicted"/>
<sequence length="307" mass="34399">MLFFMLRLLDLFGRIRSTYGECDGPLSQGSMNVSVYYTGLKQLWDEVSCLIPPAMCTCGRCTCGCSKTKTGRIEANQLMQFLMGLNEHYDNIRSQILVLDPLPNVNKAYSMVLRVERQRQVNLEYAETGENVAMQVRTFDNRGSPTDKKHLICTHFNKSGHNKDTCFCIHGVPDWYRELNEQRNRSGNTGMVYFAGELQATADITIASGKTGGTDLVSDLMEALKLLQNKLPHDPVHVHFAQTKQMADTSPLLTTDPPTSSDPHNDSVPPEPLRRSLKHSHPPACLKISINEMWDIVTLPEGKKTIG</sequence>
<dbReference type="PANTHER" id="PTHR34222">
    <property type="entry name" value="GAG_PRE-INTEGRS DOMAIN-CONTAINING PROTEIN"/>
    <property type="match status" value="1"/>
</dbReference>
<dbReference type="Proteomes" id="UP001289374">
    <property type="component" value="Unassembled WGS sequence"/>
</dbReference>
<feature type="compositionally biased region" description="Low complexity" evidence="1">
    <location>
        <begin position="248"/>
        <end position="262"/>
    </location>
</feature>
<comment type="caution">
    <text evidence="3">The sequence shown here is derived from an EMBL/GenBank/DDBJ whole genome shotgun (WGS) entry which is preliminary data.</text>
</comment>
<name>A0AAE2BNK6_9LAMI</name>
<evidence type="ECO:0000256" key="1">
    <source>
        <dbReference type="SAM" id="MobiDB-lite"/>
    </source>
</evidence>
<protein>
    <submittedName>
        <fullName evidence="3">Uncharacterized protein</fullName>
    </submittedName>
</protein>
<reference evidence="3" key="2">
    <citation type="journal article" date="2024" name="Plant">
        <title>Genomic evolution and insights into agronomic trait innovations of Sesamum species.</title>
        <authorList>
            <person name="Miao H."/>
            <person name="Wang L."/>
            <person name="Qu L."/>
            <person name="Liu H."/>
            <person name="Sun Y."/>
            <person name="Le M."/>
            <person name="Wang Q."/>
            <person name="Wei S."/>
            <person name="Zheng Y."/>
            <person name="Lin W."/>
            <person name="Duan Y."/>
            <person name="Cao H."/>
            <person name="Xiong S."/>
            <person name="Wang X."/>
            <person name="Wei L."/>
            <person name="Li C."/>
            <person name="Ma Q."/>
            <person name="Ju M."/>
            <person name="Zhao R."/>
            <person name="Li G."/>
            <person name="Mu C."/>
            <person name="Tian Q."/>
            <person name="Mei H."/>
            <person name="Zhang T."/>
            <person name="Gao T."/>
            <person name="Zhang H."/>
        </authorList>
    </citation>
    <scope>NUCLEOTIDE SEQUENCE</scope>
    <source>
        <strain evidence="3">K16</strain>
    </source>
</reference>
<reference evidence="3" key="1">
    <citation type="submission" date="2020-06" db="EMBL/GenBank/DDBJ databases">
        <authorList>
            <person name="Li T."/>
            <person name="Hu X."/>
            <person name="Zhang T."/>
            <person name="Song X."/>
            <person name="Zhang H."/>
            <person name="Dai N."/>
            <person name="Sheng W."/>
            <person name="Hou X."/>
            <person name="Wei L."/>
        </authorList>
    </citation>
    <scope>NUCLEOTIDE SEQUENCE</scope>
    <source>
        <strain evidence="3">K16</strain>
        <tissue evidence="3">Leaf</tissue>
    </source>
</reference>
<feature type="region of interest" description="Disordered" evidence="1">
    <location>
        <begin position="243"/>
        <end position="280"/>
    </location>
</feature>
<feature type="non-terminal residue" evidence="3">
    <location>
        <position position="307"/>
    </location>
</feature>
<dbReference type="PANTHER" id="PTHR34222:SF99">
    <property type="entry name" value="PROTEIN, PUTATIVE-RELATED"/>
    <property type="match status" value="1"/>
</dbReference>
<keyword evidence="2" id="KW-0732">Signal</keyword>